<dbReference type="FunFam" id="3.30.70.270:FF:000001">
    <property type="entry name" value="Diguanylate cyclase domain protein"/>
    <property type="match status" value="1"/>
</dbReference>
<dbReference type="GO" id="GO:0052621">
    <property type="term" value="F:diguanylate cyclase activity"/>
    <property type="evidence" value="ECO:0007669"/>
    <property type="project" value="UniProtKB-EC"/>
</dbReference>
<dbReference type="InterPro" id="IPR029787">
    <property type="entry name" value="Nucleotide_cyclase"/>
</dbReference>
<dbReference type="Gene3D" id="3.30.70.270">
    <property type="match status" value="1"/>
</dbReference>
<dbReference type="Pfam" id="PF00990">
    <property type="entry name" value="GGDEF"/>
    <property type="match status" value="1"/>
</dbReference>
<dbReference type="InterPro" id="IPR050469">
    <property type="entry name" value="Diguanylate_Cyclase"/>
</dbReference>
<evidence type="ECO:0000259" key="4">
    <source>
        <dbReference type="PROSITE" id="PS50887"/>
    </source>
</evidence>
<keyword evidence="3" id="KW-0812">Transmembrane</keyword>
<dbReference type="Proteomes" id="UP000503264">
    <property type="component" value="Chromosome"/>
</dbReference>
<dbReference type="EC" id="2.7.7.65" evidence="1"/>
<evidence type="ECO:0000256" key="3">
    <source>
        <dbReference type="SAM" id="Phobius"/>
    </source>
</evidence>
<dbReference type="CDD" id="cd01949">
    <property type="entry name" value="GGDEF"/>
    <property type="match status" value="1"/>
</dbReference>
<feature type="transmembrane region" description="Helical" evidence="3">
    <location>
        <begin position="43"/>
        <end position="62"/>
    </location>
</feature>
<dbReference type="PANTHER" id="PTHR45138:SF9">
    <property type="entry name" value="DIGUANYLATE CYCLASE DGCM-RELATED"/>
    <property type="match status" value="1"/>
</dbReference>
<dbReference type="AlphaFoldDB" id="A0A6G5QJ86"/>
<accession>A0A6G5QJ86</accession>
<keyword evidence="3" id="KW-1133">Transmembrane helix</keyword>
<keyword evidence="3" id="KW-0472">Membrane</keyword>
<keyword evidence="6" id="KW-1185">Reference proteome</keyword>
<dbReference type="EMBL" id="CP012542">
    <property type="protein sequence ID" value="QCD45647.1"/>
    <property type="molecule type" value="Genomic_DNA"/>
</dbReference>
<gene>
    <name evidence="5" type="ORF">CMUC_1905</name>
</gene>
<feature type="transmembrane region" description="Helical" evidence="3">
    <location>
        <begin position="90"/>
        <end position="108"/>
    </location>
</feature>
<feature type="transmembrane region" description="Helical" evidence="3">
    <location>
        <begin position="148"/>
        <end position="168"/>
    </location>
</feature>
<dbReference type="InterPro" id="IPR000160">
    <property type="entry name" value="GGDEF_dom"/>
</dbReference>
<name>A0A6G5QJ86_9BACT</name>
<organism evidence="5 6">
    <name type="scientific">Campylobacter mucosalis CCUG 21559</name>
    <dbReference type="NCBI Taxonomy" id="1032067"/>
    <lineage>
        <taxon>Bacteria</taxon>
        <taxon>Pseudomonadati</taxon>
        <taxon>Campylobacterota</taxon>
        <taxon>Epsilonproteobacteria</taxon>
        <taxon>Campylobacterales</taxon>
        <taxon>Campylobacteraceae</taxon>
        <taxon>Campylobacter</taxon>
    </lineage>
</organism>
<evidence type="ECO:0000256" key="1">
    <source>
        <dbReference type="ARBA" id="ARBA00012528"/>
    </source>
</evidence>
<evidence type="ECO:0000256" key="2">
    <source>
        <dbReference type="ARBA" id="ARBA00034247"/>
    </source>
</evidence>
<evidence type="ECO:0000313" key="6">
    <source>
        <dbReference type="Proteomes" id="UP000503264"/>
    </source>
</evidence>
<dbReference type="InterPro" id="IPR043128">
    <property type="entry name" value="Rev_trsase/Diguanyl_cyclase"/>
</dbReference>
<dbReference type="PROSITE" id="PS50887">
    <property type="entry name" value="GGDEF"/>
    <property type="match status" value="1"/>
</dbReference>
<evidence type="ECO:0000313" key="5">
    <source>
        <dbReference type="EMBL" id="QCD45647.1"/>
    </source>
</evidence>
<dbReference type="RefSeq" id="WP_082198669.1">
    <property type="nucleotide sequence ID" value="NZ_CP012542.1"/>
</dbReference>
<dbReference type="SUPFAM" id="SSF55073">
    <property type="entry name" value="Nucleotide cyclase"/>
    <property type="match status" value="1"/>
</dbReference>
<dbReference type="SMART" id="SM00267">
    <property type="entry name" value="GGDEF"/>
    <property type="match status" value="1"/>
</dbReference>
<proteinExistence type="predicted"/>
<sequence>MIQNLSMHKISSTTAIKITNVLILLSHIFYLAMFYALGDNALMTLNIFSVCIYIFITAISFYDDENLKISLAITQFEIVIHATLCFMRLGWGYGFELLFFAFIFTSLFTDIRYKILTNALIFTQICIFFGCYYLFYDGTVKYDGWENTFFISNAVVACCFAIIVSRLLELSNTLAFINARQEKIEIEEILNQDPLTKLQNRNALNAFVKENLNNERDFAVVICDIDDFKRINDTYGHNAGDKVLINIAEIFKNIFRKDDFVCRWGGEEFLIILCDSTDQKALSVLERVRNSINSSHILYEDTQISVTMTYGVSCYESTKEQKDIYTMIKEADERLYKGKRSGKNCIVNE</sequence>
<feature type="transmembrane region" description="Helical" evidence="3">
    <location>
        <begin position="115"/>
        <end position="136"/>
    </location>
</feature>
<dbReference type="PANTHER" id="PTHR45138">
    <property type="entry name" value="REGULATORY COMPONENTS OF SENSORY TRANSDUCTION SYSTEM"/>
    <property type="match status" value="1"/>
</dbReference>
<feature type="transmembrane region" description="Helical" evidence="3">
    <location>
        <begin position="21"/>
        <end position="37"/>
    </location>
</feature>
<reference evidence="5 6" key="1">
    <citation type="submission" date="2016-07" db="EMBL/GenBank/DDBJ databases">
        <title>Comparative genomics of the Campylobacter concisus group.</title>
        <authorList>
            <person name="Miller W.G."/>
            <person name="Yee E."/>
            <person name="Chapman M.H."/>
            <person name="Huynh S."/>
            <person name="Bono J.L."/>
            <person name="On S.L.W."/>
            <person name="StLeger J."/>
            <person name="Foster G."/>
            <person name="Parker C.T."/>
        </authorList>
    </citation>
    <scope>NUCLEOTIDE SEQUENCE [LARGE SCALE GENOMIC DNA]</scope>
    <source>
        <strain evidence="5 6">CCUG 21559</strain>
    </source>
</reference>
<dbReference type="NCBIfam" id="TIGR00254">
    <property type="entry name" value="GGDEF"/>
    <property type="match status" value="1"/>
</dbReference>
<comment type="catalytic activity">
    <reaction evidence="2">
        <text>2 GTP = 3',3'-c-di-GMP + 2 diphosphate</text>
        <dbReference type="Rhea" id="RHEA:24898"/>
        <dbReference type="ChEBI" id="CHEBI:33019"/>
        <dbReference type="ChEBI" id="CHEBI:37565"/>
        <dbReference type="ChEBI" id="CHEBI:58805"/>
        <dbReference type="EC" id="2.7.7.65"/>
    </reaction>
</comment>
<protein>
    <recommendedName>
        <fullName evidence="1">diguanylate cyclase</fullName>
        <ecNumber evidence="1">2.7.7.65</ecNumber>
    </recommendedName>
</protein>
<feature type="domain" description="GGDEF" evidence="4">
    <location>
        <begin position="216"/>
        <end position="349"/>
    </location>
</feature>